<feature type="region of interest" description="Disordered" evidence="1">
    <location>
        <begin position="180"/>
        <end position="201"/>
    </location>
</feature>
<evidence type="ECO:0000313" key="3">
    <source>
        <dbReference type="Proteomes" id="UP000226442"/>
    </source>
</evidence>
<gene>
    <name evidence="2" type="ORF">CP500_013210</name>
</gene>
<dbReference type="PANTHER" id="PTHR14136">
    <property type="entry name" value="BTB_POZ DOMAIN-CONTAINING PROTEIN KCTD9"/>
    <property type="match status" value="1"/>
</dbReference>
<protein>
    <submittedName>
        <fullName evidence="2">Pentapeptide repeat-containing protein</fullName>
    </submittedName>
</protein>
<sequence length="201" mass="21554">MKKITILSIALLTFAVTPELSHVGLSLSAIGQPKTPQPPKKDDPKNLGYVSPEFAEKVSQQEIDQINANVETLLLTKSCIRCDLRGVKLVNLTLKNPIVTGADLSDANLSGGTFEIADFVNTNLARTDLSGSVLIGARISNTNFRKANLTNTNLDGADLRFADLRDANLSNTNLRNANMDGASLDRASMGGTTMPDGRKNQ</sequence>
<dbReference type="EMBL" id="NXIB02000070">
    <property type="protein sequence ID" value="PHX54975.1"/>
    <property type="molecule type" value="Genomic_DNA"/>
</dbReference>
<dbReference type="PANTHER" id="PTHR14136:SF17">
    <property type="entry name" value="BTB_POZ DOMAIN-CONTAINING PROTEIN KCTD9"/>
    <property type="match status" value="1"/>
</dbReference>
<dbReference type="OrthoDB" id="511225at2"/>
<dbReference type="InterPro" id="IPR051082">
    <property type="entry name" value="Pentapeptide-BTB/POZ_domain"/>
</dbReference>
<accession>A0A2G4EZP1</accession>
<evidence type="ECO:0000256" key="1">
    <source>
        <dbReference type="SAM" id="MobiDB-lite"/>
    </source>
</evidence>
<comment type="caution">
    <text evidence="2">The sequence shown here is derived from an EMBL/GenBank/DDBJ whole genome shotgun (WGS) entry which is preliminary data.</text>
</comment>
<dbReference type="Gene3D" id="2.160.20.80">
    <property type="entry name" value="E3 ubiquitin-protein ligase SopA"/>
    <property type="match status" value="1"/>
</dbReference>
<dbReference type="Pfam" id="PF00805">
    <property type="entry name" value="Pentapeptide"/>
    <property type="match status" value="3"/>
</dbReference>
<evidence type="ECO:0000313" key="2">
    <source>
        <dbReference type="EMBL" id="PHX54975.1"/>
    </source>
</evidence>
<keyword evidence="3" id="KW-1185">Reference proteome</keyword>
<dbReference type="Proteomes" id="UP000226442">
    <property type="component" value="Unassembled WGS sequence"/>
</dbReference>
<dbReference type="AlphaFoldDB" id="A0A2G4EZP1"/>
<name>A0A2G4EZP1_9CYAN</name>
<dbReference type="SUPFAM" id="SSF141571">
    <property type="entry name" value="Pentapeptide repeat-like"/>
    <property type="match status" value="1"/>
</dbReference>
<reference evidence="2" key="1">
    <citation type="submission" date="2017-10" db="EMBL/GenBank/DDBJ databases">
        <title>Draft genome sequence of the planktic cyanobacteria Tychonema bourrellyi isolated from alpine lentic freshwater.</title>
        <authorList>
            <person name="Tett A."/>
            <person name="Armanini F."/>
            <person name="Asnicar F."/>
            <person name="Boscaini A."/>
            <person name="Pasolli E."/>
            <person name="Zolfo M."/>
            <person name="Donati C."/>
            <person name="Salmaso N."/>
            <person name="Segata N."/>
        </authorList>
    </citation>
    <scope>NUCLEOTIDE SEQUENCE</scope>
    <source>
        <strain evidence="2">FEM_GT703</strain>
    </source>
</reference>
<proteinExistence type="predicted"/>
<dbReference type="InterPro" id="IPR001646">
    <property type="entry name" value="5peptide_repeat"/>
</dbReference>
<organism evidence="2 3">
    <name type="scientific">Tychonema bourrellyi FEM_GT703</name>
    <dbReference type="NCBI Taxonomy" id="2040638"/>
    <lineage>
        <taxon>Bacteria</taxon>
        <taxon>Bacillati</taxon>
        <taxon>Cyanobacteriota</taxon>
        <taxon>Cyanophyceae</taxon>
        <taxon>Oscillatoriophycideae</taxon>
        <taxon>Oscillatoriales</taxon>
        <taxon>Microcoleaceae</taxon>
        <taxon>Tychonema</taxon>
    </lineage>
</organism>
<dbReference type="RefSeq" id="WP_096829497.1">
    <property type="nucleotide sequence ID" value="NZ_NXIB02000070.1"/>
</dbReference>
<feature type="region of interest" description="Disordered" evidence="1">
    <location>
        <begin position="29"/>
        <end position="48"/>
    </location>
</feature>